<feature type="domain" description="ABC transporter" evidence="10">
    <location>
        <begin position="31"/>
        <end position="305"/>
    </location>
</feature>
<keyword evidence="12" id="KW-1185">Reference proteome</keyword>
<evidence type="ECO:0000256" key="6">
    <source>
        <dbReference type="ARBA" id="ARBA00022840"/>
    </source>
</evidence>
<sequence length="696" mass="76109">MAVEMAQEMGVVGGTADHVVRVGSADVGVHLTWQDLWVTASNGKDASHVILSDLTGYAQPGTVLAIMGPSGCGKTTLLNALADLYCMKTHARTTAGRLGARTKQSGHILVNGRRQRLSFGNSVTVVLITQPLLLLHLTAYVTQDDILMTTLTVREAVYYSAELQLPKTMTRSEKRERAETTIRDMGLQAAMDARIGGNFSSTGISGGQKRRVSICIQILTRPKLLFLDEPTSGLDSAASYHVMSRIVNLAKHDGRTVLASIHQPGSDVFELFDDLCLLSDGKTVYFGPTSGTNEVQVIRREIKNTNKFTSSIIVEDMKVKHLKIFRTCTKLIANSFFSNNKIFGAERLNGHYGVAAFMISNTLSSAPFLALVSLIPAASGYYLIGLQRGFDHFLFFCLVLFASMMVVEGLMMIVASIVPNYLMGIISGAGIQGLMLLSGGFFRLPGDLPKPVWKYPMYYIAFHKYANQGYYKNEFAGLTFPSNQAGGAATITGEEVVRDYWQMEVGYSKWVDLAILFAMALVLGGREDDREGEATAGGVAECATQEDHADTASKRLQAVVPPSVKTVGRWYRADTASKRLQAVVPPSVKTVGRWYRADTASKRLQAVVPPSVKTVGRWYRADTASKRLQAVVPPSVKTVGRWYRADTASKRLQAVVPPSVKTVGRWYRADTASKRLQAVVPPSVKTWYRLHPGNPG</sequence>
<dbReference type="STRING" id="52838.A0A4V4H6A2"/>
<evidence type="ECO:0000313" key="12">
    <source>
        <dbReference type="Proteomes" id="UP000317650"/>
    </source>
</evidence>
<gene>
    <name evidence="11" type="ORF">C4D60_Mb03t21270</name>
</gene>
<dbReference type="GO" id="GO:0016020">
    <property type="term" value="C:membrane"/>
    <property type="evidence" value="ECO:0007669"/>
    <property type="project" value="UniProtKB-SubCell"/>
</dbReference>
<keyword evidence="7 9" id="KW-1133">Transmembrane helix</keyword>
<feature type="transmembrane region" description="Helical" evidence="9">
    <location>
        <begin position="368"/>
        <end position="386"/>
    </location>
</feature>
<dbReference type="SUPFAM" id="SSF52540">
    <property type="entry name" value="P-loop containing nucleoside triphosphate hydrolases"/>
    <property type="match status" value="1"/>
</dbReference>
<dbReference type="InterPro" id="IPR052215">
    <property type="entry name" value="Plant_ABCG"/>
</dbReference>
<evidence type="ECO:0000259" key="10">
    <source>
        <dbReference type="PROSITE" id="PS50893"/>
    </source>
</evidence>
<dbReference type="InterPro" id="IPR027417">
    <property type="entry name" value="P-loop_NTPase"/>
</dbReference>
<dbReference type="GO" id="GO:0140359">
    <property type="term" value="F:ABC-type transporter activity"/>
    <property type="evidence" value="ECO:0007669"/>
    <property type="project" value="InterPro"/>
</dbReference>
<evidence type="ECO:0000256" key="1">
    <source>
        <dbReference type="ARBA" id="ARBA00004141"/>
    </source>
</evidence>
<evidence type="ECO:0000256" key="4">
    <source>
        <dbReference type="ARBA" id="ARBA00022692"/>
    </source>
</evidence>
<dbReference type="GO" id="GO:0016887">
    <property type="term" value="F:ATP hydrolysis activity"/>
    <property type="evidence" value="ECO:0007669"/>
    <property type="project" value="InterPro"/>
</dbReference>
<evidence type="ECO:0000256" key="9">
    <source>
        <dbReference type="SAM" id="Phobius"/>
    </source>
</evidence>
<dbReference type="GO" id="GO:0005524">
    <property type="term" value="F:ATP binding"/>
    <property type="evidence" value="ECO:0007669"/>
    <property type="project" value="UniProtKB-KW"/>
</dbReference>
<organism evidence="11 12">
    <name type="scientific">Musa balbisiana</name>
    <name type="common">Banana</name>
    <dbReference type="NCBI Taxonomy" id="52838"/>
    <lineage>
        <taxon>Eukaryota</taxon>
        <taxon>Viridiplantae</taxon>
        <taxon>Streptophyta</taxon>
        <taxon>Embryophyta</taxon>
        <taxon>Tracheophyta</taxon>
        <taxon>Spermatophyta</taxon>
        <taxon>Magnoliopsida</taxon>
        <taxon>Liliopsida</taxon>
        <taxon>Zingiberales</taxon>
        <taxon>Musaceae</taxon>
        <taxon>Musa</taxon>
    </lineage>
</organism>
<dbReference type="Pfam" id="PF00005">
    <property type="entry name" value="ABC_tran"/>
    <property type="match status" value="1"/>
</dbReference>
<keyword evidence="6" id="KW-0067">ATP-binding</keyword>
<evidence type="ECO:0000256" key="8">
    <source>
        <dbReference type="ARBA" id="ARBA00023136"/>
    </source>
</evidence>
<keyword evidence="8 9" id="KW-0472">Membrane</keyword>
<dbReference type="Pfam" id="PF01061">
    <property type="entry name" value="ABC2_membrane"/>
    <property type="match status" value="1"/>
</dbReference>
<evidence type="ECO:0000256" key="3">
    <source>
        <dbReference type="ARBA" id="ARBA00022448"/>
    </source>
</evidence>
<proteinExistence type="inferred from homology"/>
<name>A0A4V4H6A2_MUSBA</name>
<evidence type="ECO:0000256" key="2">
    <source>
        <dbReference type="ARBA" id="ARBA00005814"/>
    </source>
</evidence>
<dbReference type="InterPro" id="IPR003439">
    <property type="entry name" value="ABC_transporter-like_ATP-bd"/>
</dbReference>
<keyword evidence="4 9" id="KW-0812">Transmembrane</keyword>
<dbReference type="InterPro" id="IPR017871">
    <property type="entry name" value="ABC_transporter-like_CS"/>
</dbReference>
<protein>
    <recommendedName>
        <fullName evidence="10">ABC transporter domain-containing protein</fullName>
    </recommendedName>
</protein>
<dbReference type="PANTHER" id="PTHR48042:SF19">
    <property type="entry name" value="OS09G0472100 PROTEIN"/>
    <property type="match status" value="1"/>
</dbReference>
<dbReference type="PROSITE" id="PS00211">
    <property type="entry name" value="ABC_TRANSPORTER_1"/>
    <property type="match status" value="1"/>
</dbReference>
<dbReference type="Gene3D" id="3.40.50.300">
    <property type="entry name" value="P-loop containing nucleotide triphosphate hydrolases"/>
    <property type="match status" value="1"/>
</dbReference>
<evidence type="ECO:0000256" key="5">
    <source>
        <dbReference type="ARBA" id="ARBA00022741"/>
    </source>
</evidence>
<evidence type="ECO:0000313" key="11">
    <source>
        <dbReference type="EMBL" id="THU59086.1"/>
    </source>
</evidence>
<keyword evidence="3" id="KW-0813">Transport</keyword>
<comment type="similarity">
    <text evidence="2">Belongs to the ABC transporter superfamily. ABCG family. Eye pigment precursor importer (TC 3.A.1.204) subfamily.</text>
</comment>
<comment type="caution">
    <text evidence="11">The sequence shown here is derived from an EMBL/GenBank/DDBJ whole genome shotgun (WGS) entry which is preliminary data.</text>
</comment>
<accession>A0A4V4H6A2</accession>
<dbReference type="AlphaFoldDB" id="A0A4V4H6A2"/>
<dbReference type="EMBL" id="PYDT01000006">
    <property type="protein sequence ID" value="THU59086.1"/>
    <property type="molecule type" value="Genomic_DNA"/>
</dbReference>
<reference evidence="11 12" key="1">
    <citation type="journal article" date="2019" name="Nat. Plants">
        <title>Genome sequencing of Musa balbisiana reveals subgenome evolution and function divergence in polyploid bananas.</title>
        <authorList>
            <person name="Yao X."/>
        </authorList>
    </citation>
    <scope>NUCLEOTIDE SEQUENCE [LARGE SCALE GENOMIC DNA]</scope>
    <source>
        <strain evidence="12">cv. DH-PKW</strain>
        <tissue evidence="11">Leaves</tissue>
    </source>
</reference>
<dbReference type="InterPro" id="IPR013525">
    <property type="entry name" value="ABC2_TM"/>
</dbReference>
<dbReference type="PROSITE" id="PS50893">
    <property type="entry name" value="ABC_TRANSPORTER_2"/>
    <property type="match status" value="1"/>
</dbReference>
<keyword evidence="5" id="KW-0547">Nucleotide-binding</keyword>
<dbReference type="InterPro" id="IPR003593">
    <property type="entry name" value="AAA+_ATPase"/>
</dbReference>
<comment type="subcellular location">
    <subcellularLocation>
        <location evidence="1">Membrane</location>
        <topology evidence="1">Multi-pass membrane protein</topology>
    </subcellularLocation>
</comment>
<evidence type="ECO:0000256" key="7">
    <source>
        <dbReference type="ARBA" id="ARBA00022989"/>
    </source>
</evidence>
<dbReference type="PANTHER" id="PTHR48042">
    <property type="entry name" value="ABC TRANSPORTER G FAMILY MEMBER 11"/>
    <property type="match status" value="1"/>
</dbReference>
<feature type="transmembrane region" description="Helical" evidence="9">
    <location>
        <begin position="393"/>
        <end position="415"/>
    </location>
</feature>
<dbReference type="Proteomes" id="UP000317650">
    <property type="component" value="Chromosome 3"/>
</dbReference>
<dbReference type="SMART" id="SM00382">
    <property type="entry name" value="AAA"/>
    <property type="match status" value="1"/>
</dbReference>